<dbReference type="PANTHER" id="PTHR33747:SF1">
    <property type="entry name" value="ADENYLATE CYCLASE-ASSOCIATED CAP C-TERMINAL DOMAIN-CONTAINING PROTEIN"/>
    <property type="match status" value="1"/>
</dbReference>
<evidence type="ECO:0000313" key="1">
    <source>
        <dbReference type="EMBL" id="SPU51981.1"/>
    </source>
</evidence>
<dbReference type="EMBL" id="UAQP01000005">
    <property type="protein sequence ID" value="SPU51981.1"/>
    <property type="molecule type" value="Genomic_DNA"/>
</dbReference>
<proteinExistence type="predicted"/>
<protein>
    <submittedName>
        <fullName evidence="1">Predicted metal-binding protein related to the C-terminal domain of SecA</fullName>
    </submittedName>
</protein>
<dbReference type="RefSeq" id="WP_112862528.1">
    <property type="nucleotide sequence ID" value="NZ_UAQP01000005.1"/>
</dbReference>
<dbReference type="AlphaFoldDB" id="A0A2X1CC97"/>
<dbReference type="PANTHER" id="PTHR33747">
    <property type="entry name" value="UPF0225 PROTEIN SCO1677"/>
    <property type="match status" value="1"/>
</dbReference>
<organism evidence="1 2">
    <name type="scientific">Brevundimonas vesicularis</name>
    <name type="common">Pseudomonas vesicularis</name>
    <dbReference type="NCBI Taxonomy" id="41276"/>
    <lineage>
        <taxon>Bacteria</taxon>
        <taxon>Pseudomonadati</taxon>
        <taxon>Pseudomonadota</taxon>
        <taxon>Alphaproteobacteria</taxon>
        <taxon>Caulobacterales</taxon>
        <taxon>Caulobacteraceae</taxon>
        <taxon>Brevundimonas</taxon>
    </lineage>
</organism>
<dbReference type="Proteomes" id="UP000251186">
    <property type="component" value="Unassembled WGS sequence"/>
</dbReference>
<dbReference type="SUPFAM" id="SSF103642">
    <property type="entry name" value="Sec-C motif"/>
    <property type="match status" value="1"/>
</dbReference>
<dbReference type="Gene3D" id="3.10.450.50">
    <property type="match status" value="1"/>
</dbReference>
<sequence length="717" mass="80372">MVARSETEIFESLRELCGSPGFVHAIAYFSFRDNLIRYGKTLDREAMESQHAPERLVRTEIATLNGLLIQHPVDEVVPEPEMLQAYIDRAQALLQELHHALMEPWKDAFTIKEGVLTSTSDSWAGAHLREPIFYSGESAYGFQYRALAIERYRGDNAWLLAKKGFEIEDAVAVAEMASILLSERQVSLMKSMRRIKGNELTMLSGFLLTAQELNARLGISLDRIQAVLDAFTLTDGEMNPTFIGLNDFNVANAMPLIRWSGGRYLLLQHYSLLESIYESPTFWMMKDKDYLPTAIKRRGAFTESFVATCLERVFTPQRVFRNIDIYRPNGNRLGEIDVLVVFGRHAILVQAKSKRLTIEARKGNDLQIKEDFKKAVQDAADQGFECAEALLDSSFKLKTAEGETIELPRDFEVIQPFCVVSDHYPSLAIQVREFLNARSSDRIAEPVVVDVFALDVLAEMLSTPLHFLHYLTLRTRFGHKVSAGHELTLLGYHLARNFWFDGENTLVMLTDDIAMHLDIAMLVRREGLPGKRTPDGILTRLKNTTFGGLIDQIEESDDAEAIDIGLELLQLGEETARALTAGIDKMAAAARADRRPHDLSLALGESDSGLTIHCRYGQDQDAVGRLINHCNVRKYHARADSWYGVILDPDTKKIVISVGSRTPWVFDPDMAQALIKRPPPPPTPWSAINSVGAARVGRNAICPCGSGKKFKKCCLTN</sequence>
<dbReference type="InterPro" id="IPR004027">
    <property type="entry name" value="SEC_C_motif"/>
</dbReference>
<reference evidence="1 2" key="1">
    <citation type="submission" date="2018-06" db="EMBL/GenBank/DDBJ databases">
        <authorList>
            <consortium name="Pathogen Informatics"/>
            <person name="Doyle S."/>
        </authorList>
    </citation>
    <scope>NUCLEOTIDE SEQUENCE [LARGE SCALE GENOMIC DNA]</scope>
    <source>
        <strain evidence="1 2">NCTC11166</strain>
    </source>
</reference>
<dbReference type="Pfam" id="PF02810">
    <property type="entry name" value="SEC-C"/>
    <property type="match status" value="1"/>
</dbReference>
<evidence type="ECO:0000313" key="2">
    <source>
        <dbReference type="Proteomes" id="UP000251186"/>
    </source>
</evidence>
<name>A0A2X1CC97_BREVE</name>
<gene>
    <name evidence="1" type="ORF">NCTC11166_00291</name>
</gene>
<accession>A0A2X1CC97</accession>